<reference evidence="1 3" key="1">
    <citation type="submission" date="2018-11" db="EMBL/GenBank/DDBJ databases">
        <title>Novel Erysipelotrichaceae bacterium isolated from small intestine of a swine.</title>
        <authorList>
            <person name="Kim J.S."/>
            <person name="Choe H."/>
            <person name="Lee Y.R."/>
            <person name="Kim K.M."/>
            <person name="Park D.S."/>
        </authorList>
    </citation>
    <scope>NUCLEOTIDE SEQUENCE [LARGE SCALE GENOMIC DNA]</scope>
    <source>
        <strain evidence="1 3">SG0102</strain>
    </source>
</reference>
<dbReference type="InParanoid" id="A0A3G9JVN7"/>
<gene>
    <name evidence="1" type="ORF">SG0102_20230</name>
    <name evidence="2" type="ORF">SG0102_21810</name>
</gene>
<dbReference type="EMBL" id="AP019309">
    <property type="protein sequence ID" value="BBH27247.1"/>
    <property type="molecule type" value="Genomic_DNA"/>
</dbReference>
<protein>
    <submittedName>
        <fullName evidence="1">Uncharacterized protein</fullName>
    </submittedName>
</protein>
<organism evidence="1 3">
    <name type="scientific">Intestinibaculum porci</name>
    <dbReference type="NCBI Taxonomy" id="2487118"/>
    <lineage>
        <taxon>Bacteria</taxon>
        <taxon>Bacillati</taxon>
        <taxon>Bacillota</taxon>
        <taxon>Erysipelotrichia</taxon>
        <taxon>Erysipelotrichales</taxon>
        <taxon>Erysipelotrichaceae</taxon>
        <taxon>Intestinibaculum</taxon>
    </lineage>
</organism>
<dbReference type="AlphaFoldDB" id="A0A3G9JVN7"/>
<evidence type="ECO:0000313" key="2">
    <source>
        <dbReference type="EMBL" id="BBH27247.1"/>
    </source>
</evidence>
<accession>A0A3G9JVN7</accession>
<dbReference type="KEGG" id="ebm:SG0102_21810"/>
<evidence type="ECO:0000313" key="3">
    <source>
        <dbReference type="Proteomes" id="UP000268059"/>
    </source>
</evidence>
<keyword evidence="3" id="KW-1185">Reference proteome</keyword>
<dbReference type="KEGG" id="ebm:SG0102_20230"/>
<name>A0A3G9JVN7_9FIRM</name>
<dbReference type="EMBL" id="AP019309">
    <property type="protein sequence ID" value="BBH27089.1"/>
    <property type="molecule type" value="Genomic_DNA"/>
</dbReference>
<evidence type="ECO:0000313" key="1">
    <source>
        <dbReference type="EMBL" id="BBH27089.1"/>
    </source>
</evidence>
<proteinExistence type="predicted"/>
<dbReference type="Proteomes" id="UP000268059">
    <property type="component" value="Chromosome"/>
</dbReference>
<sequence>MTVSIRYSQKAGLHALVLVVLSTKAKKIGMIDTTRQWAIFPISFELLREISLFIYNKVE</sequence>